<feature type="domain" description="N-acetyltransferase" evidence="3">
    <location>
        <begin position="6"/>
        <end position="160"/>
    </location>
</feature>
<evidence type="ECO:0000313" key="4">
    <source>
        <dbReference type="EMBL" id="WDA59242.1"/>
    </source>
</evidence>
<dbReference type="InterPro" id="IPR000182">
    <property type="entry name" value="GNAT_dom"/>
</dbReference>
<dbReference type="Proteomes" id="UP001217044">
    <property type="component" value="Chromosome"/>
</dbReference>
<sequence>MTPEPFTLRGLRTPQDFPGVAALLSAADPDWPVTPDMLVVWDAAHDPNLYRYELVAEQDGRIVGVGNAGHDDFAFEEWRYFGGLTVHPDARGQGIGRALYAALTEQLRARGAQDIRTMLSDQDRDAPGRAFLAARGFTRTWDRFESRLHTDAAELSTFDDLMGAVAADGVQLRSVADLAGDPERDRRLWELDWKLFQDVPMGQTLTRRPFDAWVRQEIEDPTFSHDLSFVAVRPDVQDPLTGPYVGYSSLMRNPAGFYVIGMTGVRREDRGRGVAKALKVAAMRALAAAGGGEIRTFNDPPNKAMLNMNRALGFQRGPTRSRYELHLDPLTGERRPIPTPEETA</sequence>
<dbReference type="RefSeq" id="WP_273989632.1">
    <property type="nucleotide sequence ID" value="NZ_BAABQT010000006.1"/>
</dbReference>
<evidence type="ECO:0000259" key="3">
    <source>
        <dbReference type="PROSITE" id="PS51186"/>
    </source>
</evidence>
<dbReference type="EMBL" id="CP115165">
    <property type="protein sequence ID" value="WDA59242.1"/>
    <property type="molecule type" value="Genomic_DNA"/>
</dbReference>
<dbReference type="PANTHER" id="PTHR43877:SF6">
    <property type="entry name" value="GCN5-RELATED N-ACETYLTRANSFERASE"/>
    <property type="match status" value="1"/>
</dbReference>
<evidence type="ECO:0000256" key="1">
    <source>
        <dbReference type="ARBA" id="ARBA00022679"/>
    </source>
</evidence>
<keyword evidence="5" id="KW-1185">Reference proteome</keyword>
<feature type="domain" description="N-acetyltransferase" evidence="3">
    <location>
        <begin position="186"/>
        <end position="338"/>
    </location>
</feature>
<evidence type="ECO:0000313" key="5">
    <source>
        <dbReference type="Proteomes" id="UP001217044"/>
    </source>
</evidence>
<evidence type="ECO:0000256" key="2">
    <source>
        <dbReference type="ARBA" id="ARBA00023315"/>
    </source>
</evidence>
<dbReference type="SUPFAM" id="SSF55729">
    <property type="entry name" value="Acyl-CoA N-acyltransferases (Nat)"/>
    <property type="match status" value="2"/>
</dbReference>
<proteinExistence type="predicted"/>
<keyword evidence="2 4" id="KW-0012">Acyltransferase</keyword>
<gene>
    <name evidence="4" type="ORF">M8445_03230</name>
</gene>
<dbReference type="PROSITE" id="PS51186">
    <property type="entry name" value="GNAT"/>
    <property type="match status" value="2"/>
</dbReference>
<protein>
    <submittedName>
        <fullName evidence="4">GNAT family N-acetyltransferase</fullName>
        <ecNumber evidence="4">2.3.1.-</ecNumber>
    </submittedName>
</protein>
<reference evidence="4 5" key="1">
    <citation type="submission" date="2022-12" db="EMBL/GenBank/DDBJ databases">
        <title>Genome Sequence of Deinococcus aquaticus Type Strain PB314.</title>
        <authorList>
            <person name="Albert C."/>
            <person name="Hill J."/>
            <person name="Boren L."/>
            <person name="Scholz-Ng S."/>
            <person name="Fatema N."/>
            <person name="Grosso R."/>
            <person name="Soboslay E."/>
            <person name="Tuohy J."/>
        </authorList>
    </citation>
    <scope>NUCLEOTIDE SEQUENCE [LARGE SCALE GENOMIC DNA]</scope>
    <source>
        <strain evidence="4 5">PB-314</strain>
    </source>
</reference>
<organism evidence="4 5">
    <name type="scientific">Deinococcus aquaticus</name>
    <dbReference type="NCBI Taxonomy" id="328692"/>
    <lineage>
        <taxon>Bacteria</taxon>
        <taxon>Thermotogati</taxon>
        <taxon>Deinococcota</taxon>
        <taxon>Deinococci</taxon>
        <taxon>Deinococcales</taxon>
        <taxon>Deinococcaceae</taxon>
        <taxon>Deinococcus</taxon>
    </lineage>
</organism>
<dbReference type="InterPro" id="IPR050832">
    <property type="entry name" value="Bact_Acetyltransf"/>
</dbReference>
<dbReference type="Pfam" id="PF00583">
    <property type="entry name" value="Acetyltransf_1"/>
    <property type="match status" value="1"/>
</dbReference>
<dbReference type="EC" id="2.3.1.-" evidence="4"/>
<name>A0ABY7V5S8_9DEIO</name>
<dbReference type="InterPro" id="IPR016181">
    <property type="entry name" value="Acyl_CoA_acyltransferase"/>
</dbReference>
<dbReference type="CDD" id="cd04301">
    <property type="entry name" value="NAT_SF"/>
    <property type="match status" value="1"/>
</dbReference>
<dbReference type="PANTHER" id="PTHR43877">
    <property type="entry name" value="AMINOALKYLPHOSPHONATE N-ACETYLTRANSFERASE-RELATED-RELATED"/>
    <property type="match status" value="1"/>
</dbReference>
<keyword evidence="1 4" id="KW-0808">Transferase</keyword>
<accession>A0ABY7V5S8</accession>
<dbReference type="Gene3D" id="3.40.630.30">
    <property type="match status" value="1"/>
</dbReference>
<dbReference type="GO" id="GO:0016746">
    <property type="term" value="F:acyltransferase activity"/>
    <property type="evidence" value="ECO:0007669"/>
    <property type="project" value="UniProtKB-KW"/>
</dbReference>